<accession>A0A4P9W4X4</accession>
<dbReference type="AlphaFoldDB" id="A0A4P9W4X4"/>
<protein>
    <submittedName>
        <fullName evidence="1">Uncharacterized protein</fullName>
    </submittedName>
</protein>
<sequence length="258" mass="28178">MLGLSLVRSTAASMETQFMEWIWTPRRLEDADSWLTPQLLLLELLAATKVHCALRVKGLESFGPSIIICSSAATLAHVLAISRPPTELTPLLSRPNSLSTDAAHHTSELALIAAIHSPSSPSTPPPFTPVSFDPKLDFFRLQFQLSTVLCLLMAVGVFCALRDLAHVDEGNIPAVEALRWRRVPIPAVPYAPLPPPPSSTRTRGLVTLGTKMYARHVTCDFAVPTGAKGDLTRGCVGGGRRLWRLGMRGWFVLWAGRR</sequence>
<dbReference type="EMBL" id="KZ998607">
    <property type="protein sequence ID" value="RKO85938.1"/>
    <property type="molecule type" value="Genomic_DNA"/>
</dbReference>
<evidence type="ECO:0000313" key="1">
    <source>
        <dbReference type="EMBL" id="RKO85938.1"/>
    </source>
</evidence>
<dbReference type="Proteomes" id="UP000269721">
    <property type="component" value="Unassembled WGS sequence"/>
</dbReference>
<proteinExistence type="predicted"/>
<evidence type="ECO:0000313" key="2">
    <source>
        <dbReference type="Proteomes" id="UP000269721"/>
    </source>
</evidence>
<reference evidence="2" key="1">
    <citation type="journal article" date="2018" name="Nat. Microbiol.">
        <title>Leveraging single-cell genomics to expand the fungal tree of life.</title>
        <authorList>
            <person name="Ahrendt S.R."/>
            <person name="Quandt C.A."/>
            <person name="Ciobanu D."/>
            <person name="Clum A."/>
            <person name="Salamov A."/>
            <person name="Andreopoulos B."/>
            <person name="Cheng J.F."/>
            <person name="Woyke T."/>
            <person name="Pelin A."/>
            <person name="Henrissat B."/>
            <person name="Reynolds N.K."/>
            <person name="Benny G.L."/>
            <person name="Smith M.E."/>
            <person name="James T.Y."/>
            <person name="Grigoriev I.V."/>
        </authorList>
    </citation>
    <scope>NUCLEOTIDE SEQUENCE [LARGE SCALE GENOMIC DNA]</scope>
</reference>
<gene>
    <name evidence="1" type="ORF">BDK51DRAFT_41169</name>
</gene>
<organism evidence="1 2">
    <name type="scientific">Blyttiomyces helicus</name>
    <dbReference type="NCBI Taxonomy" id="388810"/>
    <lineage>
        <taxon>Eukaryota</taxon>
        <taxon>Fungi</taxon>
        <taxon>Fungi incertae sedis</taxon>
        <taxon>Chytridiomycota</taxon>
        <taxon>Chytridiomycota incertae sedis</taxon>
        <taxon>Chytridiomycetes</taxon>
        <taxon>Chytridiomycetes incertae sedis</taxon>
        <taxon>Blyttiomyces</taxon>
    </lineage>
</organism>
<name>A0A4P9W4X4_9FUNG</name>
<keyword evidence="2" id="KW-1185">Reference proteome</keyword>